<keyword evidence="3" id="KW-0597">Phosphoprotein</keyword>
<dbReference type="SUPFAM" id="SSF55785">
    <property type="entry name" value="PYP-like sensor domain (PAS domain)"/>
    <property type="match status" value="2"/>
</dbReference>
<evidence type="ECO:0000259" key="6">
    <source>
        <dbReference type="PROSITE" id="PS50112"/>
    </source>
</evidence>
<evidence type="ECO:0000256" key="5">
    <source>
        <dbReference type="ARBA" id="ARBA00022777"/>
    </source>
</evidence>
<keyword evidence="4" id="KW-0808">Transferase</keyword>
<dbReference type="InterPro" id="IPR000700">
    <property type="entry name" value="PAS-assoc_C"/>
</dbReference>
<evidence type="ECO:0000256" key="3">
    <source>
        <dbReference type="ARBA" id="ARBA00022553"/>
    </source>
</evidence>
<dbReference type="PANTHER" id="PTHR43304:SF1">
    <property type="entry name" value="PAC DOMAIN-CONTAINING PROTEIN"/>
    <property type="match status" value="1"/>
</dbReference>
<name>A0A0F9ISI8_9ZZZZ</name>
<dbReference type="InterPro" id="IPR052162">
    <property type="entry name" value="Sensor_kinase/Photoreceptor"/>
</dbReference>
<protein>
    <recommendedName>
        <fullName evidence="2">histidine kinase</fullName>
        <ecNumber evidence="2">2.7.13.3</ecNumber>
    </recommendedName>
</protein>
<evidence type="ECO:0000259" key="7">
    <source>
        <dbReference type="PROSITE" id="PS50113"/>
    </source>
</evidence>
<dbReference type="PANTHER" id="PTHR43304">
    <property type="entry name" value="PHYTOCHROME-LIKE PROTEIN CPH1"/>
    <property type="match status" value="1"/>
</dbReference>
<dbReference type="PROSITE" id="PS50112">
    <property type="entry name" value="PAS"/>
    <property type="match status" value="1"/>
</dbReference>
<dbReference type="PROSITE" id="PS50113">
    <property type="entry name" value="PAC"/>
    <property type="match status" value="1"/>
</dbReference>
<evidence type="ECO:0000256" key="1">
    <source>
        <dbReference type="ARBA" id="ARBA00000085"/>
    </source>
</evidence>
<dbReference type="InterPro" id="IPR035965">
    <property type="entry name" value="PAS-like_dom_sf"/>
</dbReference>
<evidence type="ECO:0000256" key="2">
    <source>
        <dbReference type="ARBA" id="ARBA00012438"/>
    </source>
</evidence>
<reference evidence="8" key="1">
    <citation type="journal article" date="2015" name="Nature">
        <title>Complex archaea that bridge the gap between prokaryotes and eukaryotes.</title>
        <authorList>
            <person name="Spang A."/>
            <person name="Saw J.H."/>
            <person name="Jorgensen S.L."/>
            <person name="Zaremba-Niedzwiedzka K."/>
            <person name="Martijn J."/>
            <person name="Lind A.E."/>
            <person name="van Eijk R."/>
            <person name="Schleper C."/>
            <person name="Guy L."/>
            <person name="Ettema T.J."/>
        </authorList>
    </citation>
    <scope>NUCLEOTIDE SEQUENCE</scope>
</reference>
<comment type="catalytic activity">
    <reaction evidence="1">
        <text>ATP + protein L-histidine = ADP + protein N-phospho-L-histidine.</text>
        <dbReference type="EC" id="2.7.13.3"/>
    </reaction>
</comment>
<dbReference type="InterPro" id="IPR000014">
    <property type="entry name" value="PAS"/>
</dbReference>
<evidence type="ECO:0000256" key="4">
    <source>
        <dbReference type="ARBA" id="ARBA00022679"/>
    </source>
</evidence>
<dbReference type="AlphaFoldDB" id="A0A0F9ISI8"/>
<sequence length="126" mass="14876">NELYHRDGTVRVFNNTELPIYNVEGEIIGVEGIAQNITERVEAEKELRNQQEIFILLEKTIEEVFWVHDLKTDKLMYISPKYSEIFGRSTNSLYHNPGSFLKAVHPDDVEFVIKEYKKISKEWNEE</sequence>
<dbReference type="GO" id="GO:0004673">
    <property type="term" value="F:protein histidine kinase activity"/>
    <property type="evidence" value="ECO:0007669"/>
    <property type="project" value="UniProtKB-EC"/>
</dbReference>
<dbReference type="InterPro" id="IPR013655">
    <property type="entry name" value="PAS_fold_3"/>
</dbReference>
<feature type="domain" description="PAS" evidence="6">
    <location>
        <begin position="49"/>
        <end position="123"/>
    </location>
</feature>
<accession>A0A0F9ISI8</accession>
<dbReference type="NCBIfam" id="TIGR00229">
    <property type="entry name" value="sensory_box"/>
    <property type="match status" value="1"/>
</dbReference>
<dbReference type="EMBL" id="LAZR01013232">
    <property type="protein sequence ID" value="KKM22924.1"/>
    <property type="molecule type" value="Genomic_DNA"/>
</dbReference>
<feature type="domain" description="PAC" evidence="7">
    <location>
        <begin position="1"/>
        <end position="49"/>
    </location>
</feature>
<keyword evidence="5" id="KW-0418">Kinase</keyword>
<dbReference type="Pfam" id="PF08447">
    <property type="entry name" value="PAS_3"/>
    <property type="match status" value="1"/>
</dbReference>
<organism evidence="8">
    <name type="scientific">marine sediment metagenome</name>
    <dbReference type="NCBI Taxonomy" id="412755"/>
    <lineage>
        <taxon>unclassified sequences</taxon>
        <taxon>metagenomes</taxon>
        <taxon>ecological metagenomes</taxon>
    </lineage>
</organism>
<dbReference type="Gene3D" id="3.30.450.20">
    <property type="entry name" value="PAS domain"/>
    <property type="match status" value="2"/>
</dbReference>
<feature type="non-terminal residue" evidence="8">
    <location>
        <position position="1"/>
    </location>
</feature>
<gene>
    <name evidence="8" type="ORF">LCGC14_1620510</name>
</gene>
<dbReference type="EC" id="2.7.13.3" evidence="2"/>
<comment type="caution">
    <text evidence="8">The sequence shown here is derived from an EMBL/GenBank/DDBJ whole genome shotgun (WGS) entry which is preliminary data.</text>
</comment>
<proteinExistence type="predicted"/>
<evidence type="ECO:0000313" key="8">
    <source>
        <dbReference type="EMBL" id="KKM22924.1"/>
    </source>
</evidence>